<reference evidence="3 6" key="2">
    <citation type="journal article" date="2014" name="BMC Genomics">
        <title>An improved genome release (version Mt4.0) for the model legume Medicago truncatula.</title>
        <authorList>
            <person name="Tang H."/>
            <person name="Krishnakumar V."/>
            <person name="Bidwell S."/>
            <person name="Rosen B."/>
            <person name="Chan A."/>
            <person name="Zhou S."/>
            <person name="Gentzbittel L."/>
            <person name="Childs K.L."/>
            <person name="Yandell M."/>
            <person name="Gundlach H."/>
            <person name="Mayer K.F."/>
            <person name="Schwartz D.C."/>
            <person name="Town C.D."/>
        </authorList>
    </citation>
    <scope>GENOME REANNOTATION</scope>
    <source>
        <strain evidence="5 6">cv. Jemalong A17</strain>
    </source>
</reference>
<keyword evidence="6" id="KW-1185">Reference proteome</keyword>
<dbReference type="InterPro" id="IPR056440">
    <property type="entry name" value="Zn-ribbon_GIR1"/>
</dbReference>
<dbReference type="Proteomes" id="UP000265566">
    <property type="component" value="Chromosome 2"/>
</dbReference>
<evidence type="ECO:0000256" key="1">
    <source>
        <dbReference type="SAM" id="MobiDB-lite"/>
    </source>
</evidence>
<sequence length="91" mass="10133">MSNTKSVELQLRPPSSDEVRSSVDQLPELVSSSIVDDPEISTKKDNKEHGEAVTKKMVLVGCQKCYMYVLSSEVEPKCPQCNTTVLLDLFK</sequence>
<evidence type="ECO:0000313" key="6">
    <source>
        <dbReference type="Proteomes" id="UP000002051"/>
    </source>
</evidence>
<dbReference type="OMA" id="SIVMGCT"/>
<dbReference type="HOGENOM" id="CLU_109567_2_1_1"/>
<reference evidence="5" key="3">
    <citation type="submission" date="2015-04" db="UniProtKB">
        <authorList>
            <consortium name="EnsemblPlants"/>
        </authorList>
    </citation>
    <scope>IDENTIFICATION</scope>
    <source>
        <strain evidence="5">cv. Jemalong A17</strain>
    </source>
</reference>
<evidence type="ECO:0000313" key="4">
    <source>
        <dbReference type="EMBL" id="RHN75486.1"/>
    </source>
</evidence>
<dbReference type="AlphaFoldDB" id="G7IHG8"/>
<feature type="domain" description="GIR1-like zinc ribbon" evidence="2">
    <location>
        <begin position="57"/>
        <end position="90"/>
    </location>
</feature>
<evidence type="ECO:0000313" key="5">
    <source>
        <dbReference type="EnsemblPlants" id="AES67106"/>
    </source>
</evidence>
<evidence type="ECO:0000313" key="3">
    <source>
        <dbReference type="EMBL" id="AES67106.1"/>
    </source>
</evidence>
<dbReference type="PANTHER" id="PTHR33177">
    <property type="entry name" value="PUTATIVE-RELATED"/>
    <property type="match status" value="1"/>
</dbReference>
<dbReference type="Pfam" id="PF24747">
    <property type="entry name" value="Zn-ribbon_GIR1"/>
    <property type="match status" value="1"/>
</dbReference>
<protein>
    <recommendedName>
        <fullName evidence="2">GIR1-like zinc ribbon domain-containing protein</fullName>
    </recommendedName>
</protein>
<dbReference type="Gramene" id="rna11704">
    <property type="protein sequence ID" value="RHN75486.1"/>
    <property type="gene ID" value="gene11704"/>
</dbReference>
<name>G7IHG8_MEDTR</name>
<dbReference type="EMBL" id="CM001218">
    <property type="protein sequence ID" value="AES67106.1"/>
    <property type="molecule type" value="Genomic_DNA"/>
</dbReference>
<dbReference type="EMBL" id="PSQE01000002">
    <property type="protein sequence ID" value="RHN75486.1"/>
    <property type="molecule type" value="Genomic_DNA"/>
</dbReference>
<gene>
    <name evidence="3" type="ordered locus">MTR_2g086860</name>
    <name evidence="4" type="ORF">MtrunA17_Chr2g0321771</name>
</gene>
<dbReference type="PANTHER" id="PTHR33177:SF79">
    <property type="entry name" value="LITAF DOMAIN-CONTAINING PROTEIN"/>
    <property type="match status" value="1"/>
</dbReference>
<reference evidence="3 6" key="1">
    <citation type="journal article" date="2011" name="Nature">
        <title>The Medicago genome provides insight into the evolution of rhizobial symbioses.</title>
        <authorList>
            <person name="Young N.D."/>
            <person name="Debelle F."/>
            <person name="Oldroyd G.E."/>
            <person name="Geurts R."/>
            <person name="Cannon S.B."/>
            <person name="Udvardi M.K."/>
            <person name="Benedito V.A."/>
            <person name="Mayer K.F."/>
            <person name="Gouzy J."/>
            <person name="Schoof H."/>
            <person name="Van de Peer Y."/>
            <person name="Proost S."/>
            <person name="Cook D.R."/>
            <person name="Meyers B.C."/>
            <person name="Spannagl M."/>
            <person name="Cheung F."/>
            <person name="De Mita S."/>
            <person name="Krishnakumar V."/>
            <person name="Gundlach H."/>
            <person name="Zhou S."/>
            <person name="Mudge J."/>
            <person name="Bharti A.K."/>
            <person name="Murray J.D."/>
            <person name="Naoumkina M.A."/>
            <person name="Rosen B."/>
            <person name="Silverstein K.A."/>
            <person name="Tang H."/>
            <person name="Rombauts S."/>
            <person name="Zhao P.X."/>
            <person name="Zhou P."/>
            <person name="Barbe V."/>
            <person name="Bardou P."/>
            <person name="Bechner M."/>
            <person name="Bellec A."/>
            <person name="Berger A."/>
            <person name="Berges H."/>
            <person name="Bidwell S."/>
            <person name="Bisseling T."/>
            <person name="Choisne N."/>
            <person name="Couloux A."/>
            <person name="Denny R."/>
            <person name="Deshpande S."/>
            <person name="Dai X."/>
            <person name="Doyle J.J."/>
            <person name="Dudez A.M."/>
            <person name="Farmer A.D."/>
            <person name="Fouteau S."/>
            <person name="Franken C."/>
            <person name="Gibelin C."/>
            <person name="Gish J."/>
            <person name="Goldstein S."/>
            <person name="Gonzalez A.J."/>
            <person name="Green P.J."/>
            <person name="Hallab A."/>
            <person name="Hartog M."/>
            <person name="Hua A."/>
            <person name="Humphray S.J."/>
            <person name="Jeong D.H."/>
            <person name="Jing Y."/>
            <person name="Jocker A."/>
            <person name="Kenton S.M."/>
            <person name="Kim D.J."/>
            <person name="Klee K."/>
            <person name="Lai H."/>
            <person name="Lang C."/>
            <person name="Lin S."/>
            <person name="Macmil S.L."/>
            <person name="Magdelenat G."/>
            <person name="Matthews L."/>
            <person name="McCorrison J."/>
            <person name="Monaghan E.L."/>
            <person name="Mun J.H."/>
            <person name="Najar F.Z."/>
            <person name="Nicholson C."/>
            <person name="Noirot C."/>
            <person name="O'Bleness M."/>
            <person name="Paule C.R."/>
            <person name="Poulain J."/>
            <person name="Prion F."/>
            <person name="Qin B."/>
            <person name="Qu C."/>
            <person name="Retzel E.F."/>
            <person name="Riddle C."/>
            <person name="Sallet E."/>
            <person name="Samain S."/>
            <person name="Samson N."/>
            <person name="Sanders I."/>
            <person name="Saurat O."/>
            <person name="Scarpelli C."/>
            <person name="Schiex T."/>
            <person name="Segurens B."/>
            <person name="Severin A.J."/>
            <person name="Sherrier D.J."/>
            <person name="Shi R."/>
            <person name="Sims S."/>
            <person name="Singer S.R."/>
            <person name="Sinharoy S."/>
            <person name="Sterck L."/>
            <person name="Viollet A."/>
            <person name="Wang B.B."/>
            <person name="Wang K."/>
            <person name="Wang M."/>
            <person name="Wang X."/>
            <person name="Warfsmann J."/>
            <person name="Weissenbach J."/>
            <person name="White D.D."/>
            <person name="White J.D."/>
            <person name="Wiley G.B."/>
            <person name="Wincker P."/>
            <person name="Xing Y."/>
            <person name="Yang L."/>
            <person name="Yao Z."/>
            <person name="Ying F."/>
            <person name="Zhai J."/>
            <person name="Zhou L."/>
            <person name="Zuber A."/>
            <person name="Denarie J."/>
            <person name="Dixon R.A."/>
            <person name="May G.D."/>
            <person name="Schwartz D.C."/>
            <person name="Rogers J."/>
            <person name="Quetier F."/>
            <person name="Town C.D."/>
            <person name="Roe B.A."/>
        </authorList>
    </citation>
    <scope>NUCLEOTIDE SEQUENCE [LARGE SCALE GENOMIC DNA]</scope>
    <source>
        <strain evidence="3">A17</strain>
        <strain evidence="5 6">cv. Jemalong A17</strain>
    </source>
</reference>
<feature type="region of interest" description="Disordered" evidence="1">
    <location>
        <begin position="1"/>
        <end position="28"/>
    </location>
</feature>
<organism evidence="3 6">
    <name type="scientific">Medicago truncatula</name>
    <name type="common">Barrel medic</name>
    <name type="synonym">Medicago tribuloides</name>
    <dbReference type="NCBI Taxonomy" id="3880"/>
    <lineage>
        <taxon>Eukaryota</taxon>
        <taxon>Viridiplantae</taxon>
        <taxon>Streptophyta</taxon>
        <taxon>Embryophyta</taxon>
        <taxon>Tracheophyta</taxon>
        <taxon>Spermatophyta</taxon>
        <taxon>Magnoliopsida</taxon>
        <taxon>eudicotyledons</taxon>
        <taxon>Gunneridae</taxon>
        <taxon>Pentapetalae</taxon>
        <taxon>rosids</taxon>
        <taxon>fabids</taxon>
        <taxon>Fabales</taxon>
        <taxon>Fabaceae</taxon>
        <taxon>Papilionoideae</taxon>
        <taxon>50 kb inversion clade</taxon>
        <taxon>NPAAA clade</taxon>
        <taxon>Hologalegina</taxon>
        <taxon>IRL clade</taxon>
        <taxon>Trifolieae</taxon>
        <taxon>Medicago</taxon>
    </lineage>
</organism>
<evidence type="ECO:0000259" key="2">
    <source>
        <dbReference type="Pfam" id="PF24747"/>
    </source>
</evidence>
<dbReference type="STRING" id="3880.G7IHG8"/>
<dbReference type="Proteomes" id="UP000002051">
    <property type="component" value="Chromosome 2"/>
</dbReference>
<dbReference type="EnsemblPlants" id="AES67106">
    <property type="protein sequence ID" value="AES67106"/>
    <property type="gene ID" value="MTR_2g086860"/>
</dbReference>
<dbReference type="InterPro" id="IPR055281">
    <property type="entry name" value="GIR1-2/SIED1"/>
</dbReference>
<proteinExistence type="predicted"/>
<dbReference type="PaxDb" id="3880-AES67106"/>
<accession>G7IHG8</accession>
<reference evidence="4" key="4">
    <citation type="journal article" date="2018" name="Nat. Plants">
        <title>Whole-genome landscape of Medicago truncatula symbiotic genes.</title>
        <authorList>
            <person name="Pecrix Y."/>
            <person name="Gamas P."/>
            <person name="Carrere S."/>
        </authorList>
    </citation>
    <scope>NUCLEOTIDE SEQUENCE</scope>
    <source>
        <tissue evidence="4">Leaves</tissue>
    </source>
</reference>